<sequence>MPAPLRTQVKDEQASLRHWTEKETLLVKRYNVGDCRGSKETCQRRLGGLERDLARERAIQERTALPGEIAENIIRLERDDRAKKANPYRS</sequence>
<reference evidence="1" key="1">
    <citation type="submission" date="2023-10" db="EMBL/GenBank/DDBJ databases">
        <authorList>
            <person name="Hackl T."/>
        </authorList>
    </citation>
    <scope>NUCLEOTIDE SEQUENCE</scope>
</reference>
<name>A0AAI8VKR1_9PEZI</name>
<evidence type="ECO:0000313" key="1">
    <source>
        <dbReference type="EMBL" id="CAJ2506221.1"/>
    </source>
</evidence>
<dbReference type="EMBL" id="CAUWAG010000008">
    <property type="protein sequence ID" value="CAJ2506221.1"/>
    <property type="molecule type" value="Genomic_DNA"/>
</dbReference>
<dbReference type="Proteomes" id="UP001295740">
    <property type="component" value="Unassembled WGS sequence"/>
</dbReference>
<keyword evidence="2" id="KW-1185">Reference proteome</keyword>
<proteinExistence type="predicted"/>
<protein>
    <submittedName>
        <fullName evidence="1">Uu.00g003510.m01.CDS01</fullName>
    </submittedName>
</protein>
<gene>
    <name evidence="1" type="ORF">KHLLAP_LOCUS6689</name>
</gene>
<dbReference type="AlphaFoldDB" id="A0AAI8VKR1"/>
<accession>A0AAI8VKR1</accession>
<organism evidence="1 2">
    <name type="scientific">Anthostomella pinea</name>
    <dbReference type="NCBI Taxonomy" id="933095"/>
    <lineage>
        <taxon>Eukaryota</taxon>
        <taxon>Fungi</taxon>
        <taxon>Dikarya</taxon>
        <taxon>Ascomycota</taxon>
        <taxon>Pezizomycotina</taxon>
        <taxon>Sordariomycetes</taxon>
        <taxon>Xylariomycetidae</taxon>
        <taxon>Xylariales</taxon>
        <taxon>Xylariaceae</taxon>
        <taxon>Anthostomella</taxon>
    </lineage>
</organism>
<comment type="caution">
    <text evidence="1">The sequence shown here is derived from an EMBL/GenBank/DDBJ whole genome shotgun (WGS) entry which is preliminary data.</text>
</comment>
<evidence type="ECO:0000313" key="2">
    <source>
        <dbReference type="Proteomes" id="UP001295740"/>
    </source>
</evidence>